<evidence type="ECO:0000256" key="1">
    <source>
        <dbReference type="ARBA" id="ARBA00022801"/>
    </source>
</evidence>
<dbReference type="SUPFAM" id="SSF53474">
    <property type="entry name" value="alpha/beta-Hydrolases"/>
    <property type="match status" value="1"/>
</dbReference>
<gene>
    <name evidence="4" type="ORF">C7B46_02365</name>
</gene>
<dbReference type="EMBL" id="PXYW01000004">
    <property type="protein sequence ID" value="PSR35022.1"/>
    <property type="molecule type" value="Genomic_DNA"/>
</dbReference>
<sequence>MAHTLMLDDFYLLTPVKEVRLSPDGKRLAYVQTEAIKEDNDYSSNLWMTLTDGSTEPYRISRQMVQDHHIRWSPDGRYLAILSKRGNELELKEPTKEGEEPLEPVDQIWVYDLLWGGEPRQITHRSEGVQSFSWSPDGTRLVFSGRDPTPQQANYLKSIRDKKSPGPLVLDRVQHKYDGEGYLDDVKSHLFVVDVKSRSVRQLTQGEASEMNPQWSPDGSWILFQSNRTGDPDNNRRVDLWLISPDGNTVRRLTQGDVDAQHPTFSPDGRSVAFISSEAPENQYVLTRLWKIALADALPDGEFPANIGQGWSQIGGVVPDVFSGDPVANARVYPTPLKRSPMEMVSKDFTGTIDGPVIWTERDQILTVASMLGQAKLVSFDSNGLWRAVQPQERTGTVYGFDAQSSEVVLLMGFPDTGPEVFRLDDGALGPRLSRGSAEWLSNRQLGRFQWIQYANHEGEPIEALILTPPDFEPGTSRPPLLVSIHGGPMSYEAPEFEFETQYWAGRGYLVLLVNYRGSTSYGEAFCQSIQGSWGPREHDDVMCGVDYVIAQGWVDPERLYITGFSMGGIMTNWAVGHTDRFRAAVTEHGVFDYVSAFGTDDCHLWWQDDMGVPWQNQERYYETSPASGLANIHTPLLITAGEWDWRCPLSQAEQLYVSLKKRGVPTELVIYPKEHHESDSRPKRAIDRLARIDRWFAQYGGIPVE</sequence>
<accession>A0A2T2XKK3</accession>
<evidence type="ECO:0000313" key="4">
    <source>
        <dbReference type="EMBL" id="PSR35022.1"/>
    </source>
</evidence>
<keyword evidence="2" id="KW-0645">Protease</keyword>
<organism evidence="4 5">
    <name type="scientific">Sulfobacillus benefaciens</name>
    <dbReference type="NCBI Taxonomy" id="453960"/>
    <lineage>
        <taxon>Bacteria</taxon>
        <taxon>Bacillati</taxon>
        <taxon>Bacillota</taxon>
        <taxon>Clostridia</taxon>
        <taxon>Eubacteriales</taxon>
        <taxon>Clostridiales Family XVII. Incertae Sedis</taxon>
        <taxon>Sulfobacillus</taxon>
    </lineage>
</organism>
<dbReference type="Pfam" id="PF00326">
    <property type="entry name" value="Peptidase_S9"/>
    <property type="match status" value="1"/>
</dbReference>
<dbReference type="Proteomes" id="UP000242972">
    <property type="component" value="Unassembled WGS sequence"/>
</dbReference>
<dbReference type="InterPro" id="IPR011659">
    <property type="entry name" value="WD40"/>
</dbReference>
<evidence type="ECO:0000259" key="3">
    <source>
        <dbReference type="Pfam" id="PF00326"/>
    </source>
</evidence>
<feature type="domain" description="Peptidase S9 prolyl oligopeptidase catalytic" evidence="3">
    <location>
        <begin position="496"/>
        <end position="700"/>
    </location>
</feature>
<dbReference type="AlphaFoldDB" id="A0A2T2XKK3"/>
<reference evidence="4 5" key="1">
    <citation type="journal article" date="2014" name="BMC Genomics">
        <title>Comparison of environmental and isolate Sulfobacillus genomes reveals diverse carbon, sulfur, nitrogen, and hydrogen metabolisms.</title>
        <authorList>
            <person name="Justice N.B."/>
            <person name="Norman A."/>
            <person name="Brown C.T."/>
            <person name="Singh A."/>
            <person name="Thomas B.C."/>
            <person name="Banfield J.F."/>
        </authorList>
    </citation>
    <scope>NUCLEOTIDE SEQUENCE [LARGE SCALE GENOMIC DNA]</scope>
    <source>
        <strain evidence="4">AMDSBA4</strain>
    </source>
</reference>
<evidence type="ECO:0000256" key="2">
    <source>
        <dbReference type="ARBA" id="ARBA00022825"/>
    </source>
</evidence>
<dbReference type="PANTHER" id="PTHR42776">
    <property type="entry name" value="SERINE PEPTIDASE S9 FAMILY MEMBER"/>
    <property type="match status" value="1"/>
</dbReference>
<dbReference type="PANTHER" id="PTHR42776:SF27">
    <property type="entry name" value="DIPEPTIDYL PEPTIDASE FAMILY MEMBER 6"/>
    <property type="match status" value="1"/>
</dbReference>
<evidence type="ECO:0000313" key="5">
    <source>
        <dbReference type="Proteomes" id="UP000242972"/>
    </source>
</evidence>
<dbReference type="GO" id="GO:0006508">
    <property type="term" value="P:proteolysis"/>
    <property type="evidence" value="ECO:0007669"/>
    <property type="project" value="InterPro"/>
</dbReference>
<dbReference type="GO" id="GO:0004252">
    <property type="term" value="F:serine-type endopeptidase activity"/>
    <property type="evidence" value="ECO:0007669"/>
    <property type="project" value="TreeGrafter"/>
</dbReference>
<name>A0A2T2XKK3_9FIRM</name>
<protein>
    <recommendedName>
        <fullName evidence="3">Peptidase S9 prolyl oligopeptidase catalytic domain-containing protein</fullName>
    </recommendedName>
</protein>
<keyword evidence="2" id="KW-0720">Serine protease</keyword>
<dbReference type="SUPFAM" id="SSF82171">
    <property type="entry name" value="DPP6 N-terminal domain-like"/>
    <property type="match status" value="1"/>
</dbReference>
<comment type="caution">
    <text evidence="4">The sequence shown here is derived from an EMBL/GenBank/DDBJ whole genome shotgun (WGS) entry which is preliminary data.</text>
</comment>
<dbReference type="Gene3D" id="3.40.50.1820">
    <property type="entry name" value="alpha/beta hydrolase"/>
    <property type="match status" value="1"/>
</dbReference>
<dbReference type="InterPro" id="IPR011042">
    <property type="entry name" value="6-blade_b-propeller_TolB-like"/>
</dbReference>
<dbReference type="InterPro" id="IPR029058">
    <property type="entry name" value="AB_hydrolase_fold"/>
</dbReference>
<keyword evidence="1" id="KW-0378">Hydrolase</keyword>
<proteinExistence type="predicted"/>
<dbReference type="Pfam" id="PF07676">
    <property type="entry name" value="PD40"/>
    <property type="match status" value="4"/>
</dbReference>
<dbReference type="Gene3D" id="2.120.10.30">
    <property type="entry name" value="TolB, C-terminal domain"/>
    <property type="match status" value="2"/>
</dbReference>
<dbReference type="InterPro" id="IPR001375">
    <property type="entry name" value="Peptidase_S9_cat"/>
</dbReference>